<reference evidence="1 2" key="2">
    <citation type="journal article" date="2017" name="Int. J. Syst. Evol. Microbiol.">
        <title>Gordonia phthalatica sp. nov., a di-n-butyl phthalate-degrading bacterium isolated from activated sludge.</title>
        <authorList>
            <person name="Jin D."/>
            <person name="Kong X."/>
            <person name="Jia M."/>
            <person name="Yu X."/>
            <person name="Wang X."/>
            <person name="Zhuang X."/>
            <person name="Deng Y."/>
            <person name="Bai Z."/>
        </authorList>
    </citation>
    <scope>NUCLEOTIDE SEQUENCE [LARGE SCALE GENOMIC DNA]</scope>
    <source>
        <strain evidence="1 2">QH-11</strain>
    </source>
</reference>
<dbReference type="Proteomes" id="UP000063789">
    <property type="component" value="Chromosome"/>
</dbReference>
<accession>A0A0N9N768</accession>
<dbReference type="EMBL" id="CP011853">
    <property type="protein sequence ID" value="ALG86462.1"/>
    <property type="molecule type" value="Genomic_DNA"/>
</dbReference>
<evidence type="ECO:0000313" key="2">
    <source>
        <dbReference type="Proteomes" id="UP000063789"/>
    </source>
</evidence>
<sequence length="91" mass="9950">MDGLNTRTFDLGLPEPPYSTEVLAEFHAGTLDPVTEEHVRRRLPEDPHAADVLAALDRVRADLHALRQSTPPMPDAVATRLDALIDGLTAE</sequence>
<gene>
    <name evidence="1" type="ORF">ACH46_20655</name>
</gene>
<dbReference type="RefSeq" id="WP_062394753.1">
    <property type="nucleotide sequence ID" value="NZ_CP011853.1"/>
</dbReference>
<dbReference type="OrthoDB" id="4566632at2"/>
<keyword evidence="2" id="KW-1185">Reference proteome</keyword>
<protein>
    <submittedName>
        <fullName evidence="1">Uncharacterized protein</fullName>
    </submittedName>
</protein>
<evidence type="ECO:0000313" key="1">
    <source>
        <dbReference type="EMBL" id="ALG86462.1"/>
    </source>
</evidence>
<proteinExistence type="predicted"/>
<dbReference type="STRING" id="1136941.ACH46_20655"/>
<organism evidence="1 2">
    <name type="scientific">Gordonia phthalatica</name>
    <dbReference type="NCBI Taxonomy" id="1136941"/>
    <lineage>
        <taxon>Bacteria</taxon>
        <taxon>Bacillati</taxon>
        <taxon>Actinomycetota</taxon>
        <taxon>Actinomycetes</taxon>
        <taxon>Mycobacteriales</taxon>
        <taxon>Gordoniaceae</taxon>
        <taxon>Gordonia</taxon>
    </lineage>
</organism>
<name>A0A0N9N768_9ACTN</name>
<dbReference type="KEGG" id="goq:ACH46_20655"/>
<reference evidence="2" key="1">
    <citation type="submission" date="2015-06" db="EMBL/GenBank/DDBJ databases">
        <title>Complete genome sequence and metabolic analysis of phthalate degradation pathway in Gordonia sp. QH-11.</title>
        <authorList>
            <person name="Jin D."/>
            <person name="Kong X."/>
            <person name="Bai Z."/>
        </authorList>
    </citation>
    <scope>NUCLEOTIDE SEQUENCE [LARGE SCALE GENOMIC DNA]</scope>
    <source>
        <strain evidence="2">QH-11</strain>
    </source>
</reference>
<dbReference type="AlphaFoldDB" id="A0A0N9N768"/>
<dbReference type="PATRIC" id="fig|1136941.3.peg.4231"/>